<keyword evidence="3" id="KW-1185">Reference proteome</keyword>
<feature type="compositionally biased region" description="Polar residues" evidence="1">
    <location>
        <begin position="39"/>
        <end position="51"/>
    </location>
</feature>
<organism evidence="2 3">
    <name type="scientific">Streptomyces yaizuensis</name>
    <dbReference type="NCBI Taxonomy" id="2989713"/>
    <lineage>
        <taxon>Bacteria</taxon>
        <taxon>Bacillati</taxon>
        <taxon>Actinomycetota</taxon>
        <taxon>Actinomycetes</taxon>
        <taxon>Kitasatosporales</taxon>
        <taxon>Streptomycetaceae</taxon>
        <taxon>Streptomyces</taxon>
    </lineage>
</organism>
<feature type="region of interest" description="Disordered" evidence="1">
    <location>
        <begin position="26"/>
        <end position="51"/>
    </location>
</feature>
<dbReference type="EMBL" id="BSBI01000004">
    <property type="protein sequence ID" value="GLF95208.1"/>
    <property type="molecule type" value="Genomic_DNA"/>
</dbReference>
<accession>A0ABQ5NXW1</accession>
<reference evidence="2 3" key="1">
    <citation type="submission" date="2022-10" db="EMBL/GenBank/DDBJ databases">
        <title>Draft genome sequence of Streptomyces sp. YSPA8.</title>
        <authorList>
            <person name="Moriuchi R."/>
            <person name="Dohra H."/>
            <person name="Yamamura H."/>
            <person name="Kodani S."/>
        </authorList>
    </citation>
    <scope>NUCLEOTIDE SEQUENCE [LARGE SCALE GENOMIC DNA]</scope>
    <source>
        <strain evidence="2 3">YSPA8</strain>
    </source>
</reference>
<name>A0ABQ5NXW1_9ACTN</name>
<evidence type="ECO:0000313" key="3">
    <source>
        <dbReference type="Proteomes" id="UP001291653"/>
    </source>
</evidence>
<protein>
    <submittedName>
        <fullName evidence="2">Uncharacterized protein</fullName>
    </submittedName>
</protein>
<evidence type="ECO:0000256" key="1">
    <source>
        <dbReference type="SAM" id="MobiDB-lite"/>
    </source>
</evidence>
<evidence type="ECO:0000313" key="2">
    <source>
        <dbReference type="EMBL" id="GLF95208.1"/>
    </source>
</evidence>
<sequence>MPVRDIPGRDVRAAERALVVAGLLLDGEGPLPIGGRTRSPASTANSPLSPR</sequence>
<comment type="caution">
    <text evidence="2">The sequence shown here is derived from an EMBL/GenBank/DDBJ whole genome shotgun (WGS) entry which is preliminary data.</text>
</comment>
<proteinExistence type="predicted"/>
<gene>
    <name evidence="2" type="ORF">SYYSPA8_12945</name>
</gene>
<dbReference type="RefSeq" id="WP_323447262.1">
    <property type="nucleotide sequence ID" value="NZ_BSBI01000004.1"/>
</dbReference>
<dbReference type="Proteomes" id="UP001291653">
    <property type="component" value="Unassembled WGS sequence"/>
</dbReference>